<evidence type="ECO:0000313" key="3">
    <source>
        <dbReference type="Proteomes" id="UP000559404"/>
    </source>
</evidence>
<name>A0A838XVI9_9HYPH</name>
<protein>
    <submittedName>
        <fullName evidence="2">Phytanoyl-CoA dioxygenase family protein</fullName>
    </submittedName>
</protein>
<comment type="caution">
    <text evidence="2">The sequence shown here is derived from an EMBL/GenBank/DDBJ whole genome shotgun (WGS) entry which is preliminary data.</text>
</comment>
<dbReference type="AlphaFoldDB" id="A0A838XVI9"/>
<sequence>MGETITGTALNTAALTGGNGFTLPRAMSAEESARYQADGFLLLKTAFDPAAVAAIEAEIERLEKVPEAPGQHWVYGEMVEDPEPRRVISRMENLVPFSPVFAGLSAALLGYAGEALGGPAALFKEKVNFKRPGGAGFTPHQDQQAGWWNYAPRFVSIMVCVDPATPESGCVEFAAGHHQRGMFREWEPLTDEDMKDMTFVPVATEPGDVVLIDSFCPHRSETNRSDRQRRLYFATYNRAADGDHLARYYADKHANYPPDVERAASTDYTFKV</sequence>
<dbReference type="RefSeq" id="WP_181760705.1">
    <property type="nucleotide sequence ID" value="NZ_BMCR01000010.1"/>
</dbReference>
<organism evidence="2 3">
    <name type="scientific">Stappia taiwanensis</name>
    <dbReference type="NCBI Taxonomy" id="992267"/>
    <lineage>
        <taxon>Bacteria</taxon>
        <taxon>Pseudomonadati</taxon>
        <taxon>Pseudomonadota</taxon>
        <taxon>Alphaproteobacteria</taxon>
        <taxon>Hyphomicrobiales</taxon>
        <taxon>Stappiaceae</taxon>
        <taxon>Stappia</taxon>
    </lineage>
</organism>
<dbReference type="Gene3D" id="2.60.120.620">
    <property type="entry name" value="q2cbj1_9rhob like domain"/>
    <property type="match status" value="1"/>
</dbReference>
<dbReference type="GO" id="GO:0005506">
    <property type="term" value="F:iron ion binding"/>
    <property type="evidence" value="ECO:0007669"/>
    <property type="project" value="UniProtKB-ARBA"/>
</dbReference>
<comment type="cofactor">
    <cofactor evidence="1">
        <name>Fe(2+)</name>
        <dbReference type="ChEBI" id="CHEBI:29033"/>
    </cofactor>
</comment>
<dbReference type="InterPro" id="IPR008775">
    <property type="entry name" value="Phytyl_CoA_dOase-like"/>
</dbReference>
<dbReference type="EMBL" id="JACEON010000011">
    <property type="protein sequence ID" value="MBA4612506.1"/>
    <property type="molecule type" value="Genomic_DNA"/>
</dbReference>
<reference evidence="2 3" key="1">
    <citation type="submission" date="2020-07" db="EMBL/GenBank/DDBJ databases">
        <authorList>
            <person name="Li M."/>
        </authorList>
    </citation>
    <scope>NUCLEOTIDE SEQUENCE [LARGE SCALE GENOMIC DNA]</scope>
    <source>
        <strain evidence="2 3">DSM 23284</strain>
    </source>
</reference>
<keyword evidence="2" id="KW-0560">Oxidoreductase</keyword>
<keyword evidence="2" id="KW-0223">Dioxygenase</keyword>
<reference evidence="2 3" key="2">
    <citation type="submission" date="2020-08" db="EMBL/GenBank/DDBJ databases">
        <title>Stappia taiwanensis sp. nov., isolated from a coastal thermal spring.</title>
        <authorList>
            <person name="Kampfer P."/>
        </authorList>
    </citation>
    <scope>NUCLEOTIDE SEQUENCE [LARGE SCALE GENOMIC DNA]</scope>
    <source>
        <strain evidence="2 3">DSM 23284</strain>
    </source>
</reference>
<dbReference type="Proteomes" id="UP000559404">
    <property type="component" value="Unassembled WGS sequence"/>
</dbReference>
<dbReference type="SUPFAM" id="SSF51197">
    <property type="entry name" value="Clavaminate synthase-like"/>
    <property type="match status" value="1"/>
</dbReference>
<proteinExistence type="predicted"/>
<gene>
    <name evidence="2" type="ORF">H1W37_12635</name>
</gene>
<dbReference type="GO" id="GO:0016706">
    <property type="term" value="F:2-oxoglutarate-dependent dioxygenase activity"/>
    <property type="evidence" value="ECO:0007669"/>
    <property type="project" value="UniProtKB-ARBA"/>
</dbReference>
<dbReference type="PANTHER" id="PTHR20883">
    <property type="entry name" value="PHYTANOYL-COA DIOXYGENASE DOMAIN CONTAINING 1"/>
    <property type="match status" value="1"/>
</dbReference>
<dbReference type="Pfam" id="PF05721">
    <property type="entry name" value="PhyH"/>
    <property type="match status" value="1"/>
</dbReference>
<evidence type="ECO:0000313" key="2">
    <source>
        <dbReference type="EMBL" id="MBA4612506.1"/>
    </source>
</evidence>
<accession>A0A838XVI9</accession>
<dbReference type="PANTHER" id="PTHR20883:SF48">
    <property type="entry name" value="ECTOINE DIOXYGENASE"/>
    <property type="match status" value="1"/>
</dbReference>
<evidence type="ECO:0000256" key="1">
    <source>
        <dbReference type="ARBA" id="ARBA00001954"/>
    </source>
</evidence>
<keyword evidence="3" id="KW-1185">Reference proteome</keyword>